<dbReference type="Gene3D" id="3.90.1750.20">
    <property type="entry name" value="Putative Large Serine Recombinase, Chain B, Domain 2"/>
    <property type="match status" value="1"/>
</dbReference>
<protein>
    <submittedName>
        <fullName evidence="4">Resolvase family protein</fullName>
    </submittedName>
</protein>
<dbReference type="PROSITE" id="PS51737">
    <property type="entry name" value="RECOMBINASE_DNA_BIND"/>
    <property type="match status" value="1"/>
</dbReference>
<sequence>MKSIAIYIRKSVKGDDNSISLEAQTEVIKHYFKNENKFIIYKDDGFSGGNTNRPAFQKLMHDATQNKFEAVACYKLDRIARNTLDFLTTFNTLKEYGIDLICVEDKYDPSTPAGRLMMTLLASLAEMERENIKQRVTDSMLNLARSGRWTGGTPPFGYKIITIDGGKYLELEDKNNILYIFDEFINGKGILKLSNEFNCDKKKISRILHNITYLKSSTEASKYLKQTLKYEIVGTPNGCGYLPYGKNKVINGKKIKNVDGLKIAAISKHKAIIELETFIKAQEKLKTFEGRKAPRISNKSFLAQMVQCNCGSNMLIVLGHKKKDGTRKLYFSCPNKCGNTFGDVKEIEEDTLLSLKDVNFFEKINQNKPTINNKDNSRIKASLSKELENKKKILDGLVQKLALIDSNLANILIDKMETLNENIKELQNKIDLLEKEEISLSYNKEDLNLKENTRKHFIKEFENMDMQEKQTSIRKIINKITWTGENIIIS</sequence>
<evidence type="ECO:0000259" key="3">
    <source>
        <dbReference type="PROSITE" id="PS51737"/>
    </source>
</evidence>
<dbReference type="SUPFAM" id="SSF53041">
    <property type="entry name" value="Resolvase-like"/>
    <property type="match status" value="1"/>
</dbReference>
<accession>A0A2X3CE88</accession>
<name>A0A2X3CE88_CLOPF</name>
<dbReference type="InterPro" id="IPR038109">
    <property type="entry name" value="DNA_bind_recomb_sf"/>
</dbReference>
<dbReference type="PANTHER" id="PTHR30461:SF23">
    <property type="entry name" value="DNA RECOMBINASE-RELATED"/>
    <property type="match status" value="1"/>
</dbReference>
<feature type="domain" description="Recombinase" evidence="3">
    <location>
        <begin position="155"/>
        <end position="291"/>
    </location>
</feature>
<dbReference type="CDD" id="cd00338">
    <property type="entry name" value="Ser_Recombinase"/>
    <property type="match status" value="1"/>
</dbReference>
<dbReference type="Gene3D" id="3.40.50.1390">
    <property type="entry name" value="Resolvase, N-terminal catalytic domain"/>
    <property type="match status" value="1"/>
</dbReference>
<dbReference type="InterPro" id="IPR050639">
    <property type="entry name" value="SSR_resolvase"/>
</dbReference>
<dbReference type="GO" id="GO:0003677">
    <property type="term" value="F:DNA binding"/>
    <property type="evidence" value="ECO:0007669"/>
    <property type="project" value="InterPro"/>
</dbReference>
<dbReference type="RefSeq" id="WP_111945416.1">
    <property type="nucleotide sequence ID" value="NZ_UAWO01000002.1"/>
</dbReference>
<dbReference type="AlphaFoldDB" id="A0A2X3CE88"/>
<dbReference type="PROSITE" id="PS51736">
    <property type="entry name" value="RECOMBINASES_3"/>
    <property type="match status" value="1"/>
</dbReference>
<dbReference type="Pfam" id="PF00239">
    <property type="entry name" value="Resolvase"/>
    <property type="match status" value="1"/>
</dbReference>
<evidence type="ECO:0000313" key="4">
    <source>
        <dbReference type="EMBL" id="SQC06655.1"/>
    </source>
</evidence>
<feature type="domain" description="Resolvase/invertase-type recombinase catalytic" evidence="2">
    <location>
        <begin position="3"/>
        <end position="147"/>
    </location>
</feature>
<feature type="coiled-coil region" evidence="1">
    <location>
        <begin position="380"/>
        <end position="443"/>
    </location>
</feature>
<gene>
    <name evidence="4" type="primary">hin_2</name>
    <name evidence="4" type="ORF">NCTC8081_00768</name>
</gene>
<reference evidence="4 5" key="1">
    <citation type="submission" date="2018-06" db="EMBL/GenBank/DDBJ databases">
        <authorList>
            <consortium name="Pathogen Informatics"/>
            <person name="Doyle S."/>
        </authorList>
    </citation>
    <scope>NUCLEOTIDE SEQUENCE [LARGE SCALE GENOMIC DNA]</scope>
    <source>
        <strain evidence="4 5">NCTC8081</strain>
    </source>
</reference>
<evidence type="ECO:0000259" key="2">
    <source>
        <dbReference type="PROSITE" id="PS51736"/>
    </source>
</evidence>
<dbReference type="EMBL" id="UAWO01000002">
    <property type="protein sequence ID" value="SQC06655.1"/>
    <property type="molecule type" value="Genomic_DNA"/>
</dbReference>
<dbReference type="InterPro" id="IPR006119">
    <property type="entry name" value="Resolv_N"/>
</dbReference>
<evidence type="ECO:0000313" key="5">
    <source>
        <dbReference type="Proteomes" id="UP000250234"/>
    </source>
</evidence>
<evidence type="ECO:0000256" key="1">
    <source>
        <dbReference type="SAM" id="Coils"/>
    </source>
</evidence>
<proteinExistence type="predicted"/>
<dbReference type="InterPro" id="IPR036162">
    <property type="entry name" value="Resolvase-like_N_sf"/>
</dbReference>
<dbReference type="SMART" id="SM00857">
    <property type="entry name" value="Resolvase"/>
    <property type="match status" value="1"/>
</dbReference>
<dbReference type="Pfam" id="PF07508">
    <property type="entry name" value="Recombinase"/>
    <property type="match status" value="1"/>
</dbReference>
<organism evidence="4 5">
    <name type="scientific">Clostridium perfringens</name>
    <dbReference type="NCBI Taxonomy" id="1502"/>
    <lineage>
        <taxon>Bacteria</taxon>
        <taxon>Bacillati</taxon>
        <taxon>Bacillota</taxon>
        <taxon>Clostridia</taxon>
        <taxon>Eubacteriales</taxon>
        <taxon>Clostridiaceae</taxon>
        <taxon>Clostridium</taxon>
    </lineage>
</organism>
<dbReference type="InterPro" id="IPR011109">
    <property type="entry name" value="DNA_bind_recombinase_dom"/>
</dbReference>
<dbReference type="Proteomes" id="UP000250234">
    <property type="component" value="Unassembled WGS sequence"/>
</dbReference>
<dbReference type="GO" id="GO:0000150">
    <property type="term" value="F:DNA strand exchange activity"/>
    <property type="evidence" value="ECO:0007669"/>
    <property type="project" value="InterPro"/>
</dbReference>
<keyword evidence="1" id="KW-0175">Coiled coil</keyword>
<dbReference type="PANTHER" id="PTHR30461">
    <property type="entry name" value="DNA-INVERTASE FROM LAMBDOID PROPHAGE"/>
    <property type="match status" value="1"/>
</dbReference>